<dbReference type="AlphaFoldDB" id="A0AA38YEX5"/>
<name>A0AA38YEX5_9EURO</name>
<dbReference type="Pfam" id="PF06742">
    <property type="entry name" value="DUF1214"/>
    <property type="match status" value="1"/>
</dbReference>
<dbReference type="InterPro" id="IPR037050">
    <property type="entry name" value="DUF1254_sf"/>
</dbReference>
<dbReference type="Gene3D" id="2.60.40.1610">
    <property type="entry name" value="Domain of unknown function DUF1254"/>
    <property type="match status" value="1"/>
</dbReference>
<evidence type="ECO:0000259" key="2">
    <source>
        <dbReference type="Pfam" id="PF06863"/>
    </source>
</evidence>
<dbReference type="Gene3D" id="2.60.120.600">
    <property type="entry name" value="Domain of unknown function DUF1214, C-terminal domain"/>
    <property type="match status" value="1"/>
</dbReference>
<evidence type="ECO:0000313" key="3">
    <source>
        <dbReference type="EMBL" id="KAJ9646734.1"/>
    </source>
</evidence>
<dbReference type="PANTHER" id="PTHR36509:SF2">
    <property type="entry name" value="BLL3101 PROTEIN"/>
    <property type="match status" value="1"/>
</dbReference>
<evidence type="ECO:0000259" key="1">
    <source>
        <dbReference type="Pfam" id="PF06742"/>
    </source>
</evidence>
<protein>
    <recommendedName>
        <fullName evidence="5">DUF1254 domain-containing protein</fullName>
    </recommendedName>
</protein>
<dbReference type="SUPFAM" id="SSF160935">
    <property type="entry name" value="VPA0735-like"/>
    <property type="match status" value="1"/>
</dbReference>
<dbReference type="InterPro" id="IPR010679">
    <property type="entry name" value="DUF1254"/>
</dbReference>
<sequence length="431" mass="48418">MALGYPGETNTLYRGEKLATAQDRHLVRPNVDTLYSAIFYDLAKRDLEFIIPEINDRYWCFPFYDLYGNNFANIGSLQGWKAGKYLLRYFSDDFGIESSDIPEGYQAVVNSPTPYGLALIRILVNNTESDVARVVEYPGKIQLNPVKSSIHTDIPSLDLNLFSFIRNENISQAETVLQLLAKLAPYNLSPVVSDRPWVADMLRQAGISNGQFKQPQGTDLAAAVIVADDSSLNLRRLAGMTDHLGNDWSKTADHILGYYGSFYNARHIVAQRGYLALTRDQSFYPVYTAGNPSIAYEYSIGPDEAYVVTFSSKPKLKRTGFWSITVYDGNGYLIPNDLERYVLGDRSTIAYSDGGRVYGENEISDDARDDLFQILLQPADLRPPENWISNWLPAPAGGGKLSFSMRFYGAEEGMSNGEWVYPVIEKRQAMR</sequence>
<dbReference type="Pfam" id="PF06863">
    <property type="entry name" value="DUF1254"/>
    <property type="match status" value="1"/>
</dbReference>
<evidence type="ECO:0008006" key="5">
    <source>
        <dbReference type="Google" id="ProtNLM"/>
    </source>
</evidence>
<dbReference type="PANTHER" id="PTHR36509">
    <property type="entry name" value="BLL3101 PROTEIN"/>
    <property type="match status" value="1"/>
</dbReference>
<reference evidence="3" key="1">
    <citation type="submission" date="2022-10" db="EMBL/GenBank/DDBJ databases">
        <title>Culturing micro-colonial fungi from biological soil crusts in the Mojave desert and describing Neophaeococcomyces mojavensis, and introducing the new genera and species Taxawa tesnikishii.</title>
        <authorList>
            <person name="Kurbessoian T."/>
            <person name="Stajich J.E."/>
        </authorList>
    </citation>
    <scope>NUCLEOTIDE SEQUENCE</scope>
    <source>
        <strain evidence="3">TK_35</strain>
    </source>
</reference>
<organism evidence="3 4">
    <name type="scientific">Knufia peltigerae</name>
    <dbReference type="NCBI Taxonomy" id="1002370"/>
    <lineage>
        <taxon>Eukaryota</taxon>
        <taxon>Fungi</taxon>
        <taxon>Dikarya</taxon>
        <taxon>Ascomycota</taxon>
        <taxon>Pezizomycotina</taxon>
        <taxon>Eurotiomycetes</taxon>
        <taxon>Chaetothyriomycetidae</taxon>
        <taxon>Chaetothyriales</taxon>
        <taxon>Trichomeriaceae</taxon>
        <taxon>Knufia</taxon>
    </lineage>
</organism>
<feature type="domain" description="DUF1214" evidence="1">
    <location>
        <begin position="303"/>
        <end position="411"/>
    </location>
</feature>
<evidence type="ECO:0000313" key="4">
    <source>
        <dbReference type="Proteomes" id="UP001172681"/>
    </source>
</evidence>
<dbReference type="InterPro" id="IPR010621">
    <property type="entry name" value="DUF1214"/>
</dbReference>
<dbReference type="Proteomes" id="UP001172681">
    <property type="component" value="Unassembled WGS sequence"/>
</dbReference>
<proteinExistence type="predicted"/>
<comment type="caution">
    <text evidence="3">The sequence shown here is derived from an EMBL/GenBank/DDBJ whole genome shotgun (WGS) entry which is preliminary data.</text>
</comment>
<dbReference type="InterPro" id="IPR037049">
    <property type="entry name" value="DUF1214_C_sf"/>
</dbReference>
<feature type="domain" description="DUF1254" evidence="2">
    <location>
        <begin position="10"/>
        <end position="145"/>
    </location>
</feature>
<gene>
    <name evidence="3" type="ORF">H2204_000426</name>
</gene>
<dbReference type="EMBL" id="JAPDRN010000002">
    <property type="protein sequence ID" value="KAJ9646734.1"/>
    <property type="molecule type" value="Genomic_DNA"/>
</dbReference>
<accession>A0AA38YEX5</accession>
<keyword evidence="4" id="KW-1185">Reference proteome</keyword>